<evidence type="ECO:0000256" key="8">
    <source>
        <dbReference type="ARBA" id="ARBA00022984"/>
    </source>
</evidence>
<dbReference type="GO" id="GO:0051301">
    <property type="term" value="P:cell division"/>
    <property type="evidence" value="ECO:0007669"/>
    <property type="project" value="UniProtKB-KW"/>
</dbReference>
<evidence type="ECO:0000256" key="1">
    <source>
        <dbReference type="ARBA" id="ARBA00004752"/>
    </source>
</evidence>
<dbReference type="AlphaFoldDB" id="F9DPM7"/>
<proteinExistence type="inferred from homology"/>
<dbReference type="STRING" id="759851.SAMN04244570_2512"/>
<dbReference type="InterPro" id="IPR013221">
    <property type="entry name" value="Mur_ligase_cen"/>
</dbReference>
<keyword evidence="10 11" id="KW-0131">Cell cycle</keyword>
<keyword evidence="10 11" id="KW-0132">Cell division</keyword>
<keyword evidence="5 10" id="KW-0547">Nucleotide-binding</keyword>
<dbReference type="GO" id="GO:0009252">
    <property type="term" value="P:peptidoglycan biosynthetic process"/>
    <property type="evidence" value="ECO:0007669"/>
    <property type="project" value="UniProtKB-UniRule"/>
</dbReference>
<evidence type="ECO:0000259" key="13">
    <source>
        <dbReference type="Pfam" id="PF08245"/>
    </source>
</evidence>
<feature type="binding site" evidence="10">
    <location>
        <begin position="167"/>
        <end position="168"/>
    </location>
    <ligand>
        <name>UDP-N-acetyl-alpha-D-muramoyl-L-alanyl-D-glutamate</name>
        <dbReference type="ChEBI" id="CHEBI:83900"/>
    </ligand>
</feature>
<dbReference type="GO" id="GO:0008360">
    <property type="term" value="P:regulation of cell shape"/>
    <property type="evidence" value="ECO:0007669"/>
    <property type="project" value="UniProtKB-KW"/>
</dbReference>
<dbReference type="EMBL" id="AFPZ01000019">
    <property type="protein sequence ID" value="EGQ27309.1"/>
    <property type="molecule type" value="Genomic_DNA"/>
</dbReference>
<keyword evidence="8 10" id="KW-0573">Peptidoglycan synthesis</keyword>
<evidence type="ECO:0000313" key="15">
    <source>
        <dbReference type="Proteomes" id="UP000005316"/>
    </source>
</evidence>
<feature type="short sequence motif" description="Meso-diaminopimelate recognition motif" evidence="10">
    <location>
        <begin position="399"/>
        <end position="402"/>
    </location>
</feature>
<dbReference type="Gene3D" id="3.40.1190.10">
    <property type="entry name" value="Mur-like, catalytic domain"/>
    <property type="match status" value="1"/>
</dbReference>
<comment type="pathway">
    <text evidence="1 10 11">Cell wall biogenesis; peptidoglycan biosynthesis.</text>
</comment>
<evidence type="ECO:0000256" key="2">
    <source>
        <dbReference type="ARBA" id="ARBA00005898"/>
    </source>
</evidence>
<evidence type="ECO:0000313" key="14">
    <source>
        <dbReference type="EMBL" id="EGQ27309.1"/>
    </source>
</evidence>
<comment type="caution">
    <text evidence="10">Lacks conserved residue(s) required for the propagation of feature annotation.</text>
</comment>
<dbReference type="PROSITE" id="PS01011">
    <property type="entry name" value="FOLYLPOLYGLU_SYNT_1"/>
    <property type="match status" value="1"/>
</dbReference>
<dbReference type="eggNOG" id="COG0769">
    <property type="taxonomic scope" value="Bacteria"/>
</dbReference>
<feature type="binding site" evidence="10">
    <location>
        <position position="455"/>
    </location>
    <ligand>
        <name>meso-2,6-diaminopimelate</name>
        <dbReference type="ChEBI" id="CHEBI:57791"/>
    </ligand>
</feature>
<feature type="binding site" evidence="10">
    <location>
        <position position="375"/>
    </location>
    <ligand>
        <name>meso-2,6-diaminopimelate</name>
        <dbReference type="ChEBI" id="CHEBI:57791"/>
    </ligand>
</feature>
<evidence type="ECO:0000256" key="11">
    <source>
        <dbReference type="RuleBase" id="RU004135"/>
    </source>
</evidence>
<feature type="modified residue" description="N6-carboxylysine" evidence="10">
    <location>
        <position position="234"/>
    </location>
</feature>
<gene>
    <name evidence="10 14" type="primary">murE</name>
    <name evidence="14" type="ORF">HMPREF9372_0757</name>
</gene>
<dbReference type="Proteomes" id="UP000005316">
    <property type="component" value="Unassembled WGS sequence"/>
</dbReference>
<evidence type="ECO:0000256" key="7">
    <source>
        <dbReference type="ARBA" id="ARBA00022960"/>
    </source>
</evidence>
<dbReference type="InterPro" id="IPR035911">
    <property type="entry name" value="MurE/MurF_N"/>
</dbReference>
<evidence type="ECO:0000256" key="6">
    <source>
        <dbReference type="ARBA" id="ARBA00022840"/>
    </source>
</evidence>
<comment type="PTM">
    <text evidence="10">Carboxylation is probably crucial for Mg(2+) binding and, consequently, for the gamma-phosphate positioning of ATP.</text>
</comment>
<sequence length="484" mass="52992">MFGKGRDSVLLSELMKDWPCTLLKGSIRQKINGITESSECIKEGYVFVIRKGTVRDGLDFVEEALIKGANTIVVDRVNLDLSNIPSEITVLLVPDSSLFISYGSAKLAGTPGEELTIIAVTGTNGKTTVSHFIGQLLMAAGCRTAIIGTTGVYMNGELTETIQDSMTTMPAERLHPILRQCVDRQITHVVLEASSLGLSSNRLAHCPISIGILLNIGVDHYAEHGGKQQYIEAKKRLILLAEKLIANEDDPICYEMSKDSASKPMYFSAAHLNGKPYPADKLKESSFSVLGKHNEMNARAAICALLALGYSYNEIHSKLSALCLPKGRLERYSQDGVEIYVDYAHTPDALQVVLEALCAHASQRVITVFGCGGDRDHEKRPQMGAIAAQYSTHVILTSDNPRSEEPSQIILDILAGTTGFPTPIDVLLNRKYAIQYAIRIAQAGDVVLIAGKGHEQTQQIGDKVYHFCDMEEVKHAFFEKNRLD</sequence>
<dbReference type="SUPFAM" id="SSF53623">
    <property type="entry name" value="MurD-like peptide ligases, catalytic domain"/>
    <property type="match status" value="1"/>
</dbReference>
<comment type="caution">
    <text evidence="14">The sequence shown here is derived from an EMBL/GenBank/DDBJ whole genome shotgun (WGS) entry which is preliminary data.</text>
</comment>
<protein>
    <recommendedName>
        <fullName evidence="10">UDP-N-acetylmuramoyl-L-alanyl-D-glutamate--2,6-diaminopimelate ligase</fullName>
        <ecNumber evidence="10">6.3.2.13</ecNumber>
    </recommendedName>
    <alternativeName>
        <fullName evidence="10">Meso-A2pm-adding enzyme</fullName>
    </alternativeName>
    <alternativeName>
        <fullName evidence="10">Meso-diaminopimelate-adding enzyme</fullName>
    </alternativeName>
    <alternativeName>
        <fullName evidence="10">UDP-MurNAc-L-Ala-D-Glu:meso-diaminopimelate ligase</fullName>
    </alternativeName>
    <alternativeName>
        <fullName evidence="10">UDP-MurNAc-tripeptide synthetase</fullName>
    </alternativeName>
    <alternativeName>
        <fullName evidence="10">UDP-N-acetylmuramyl-tripeptide synthetase</fullName>
    </alternativeName>
</protein>
<dbReference type="Pfam" id="PF02875">
    <property type="entry name" value="Mur_ligase_C"/>
    <property type="match status" value="1"/>
</dbReference>
<dbReference type="EC" id="6.3.2.13" evidence="10"/>
<feature type="domain" description="Mur ligase C-terminal" evidence="12">
    <location>
        <begin position="327"/>
        <end position="453"/>
    </location>
</feature>
<dbReference type="InterPro" id="IPR036615">
    <property type="entry name" value="Mur_ligase_C_dom_sf"/>
</dbReference>
<comment type="cofactor">
    <cofactor evidence="10">
        <name>Mg(2+)</name>
        <dbReference type="ChEBI" id="CHEBI:18420"/>
    </cofactor>
</comment>
<keyword evidence="3 10" id="KW-0963">Cytoplasm</keyword>
<accession>F9DPM7</accession>
<dbReference type="GO" id="GO:0000287">
    <property type="term" value="F:magnesium ion binding"/>
    <property type="evidence" value="ECO:0007669"/>
    <property type="project" value="UniProtKB-UniRule"/>
</dbReference>
<dbReference type="InterPro" id="IPR036565">
    <property type="entry name" value="Mur-like_cat_sf"/>
</dbReference>
<evidence type="ECO:0000256" key="5">
    <source>
        <dbReference type="ARBA" id="ARBA00022741"/>
    </source>
</evidence>
<feature type="binding site" evidence="10">
    <location>
        <position position="202"/>
    </location>
    <ligand>
        <name>UDP-N-acetyl-alpha-D-muramoyl-L-alanyl-D-glutamate</name>
        <dbReference type="ChEBI" id="CHEBI:83900"/>
    </ligand>
</feature>
<evidence type="ECO:0000259" key="12">
    <source>
        <dbReference type="Pfam" id="PF02875"/>
    </source>
</evidence>
<dbReference type="NCBIfam" id="TIGR01085">
    <property type="entry name" value="murE"/>
    <property type="match status" value="1"/>
</dbReference>
<comment type="function">
    <text evidence="10">Catalyzes the addition of meso-diaminopimelic acid to the nucleotide precursor UDP-N-acetylmuramoyl-L-alanyl-D-glutamate (UMAG) in the biosynthesis of bacterial cell-wall peptidoglycan.</text>
</comment>
<keyword evidence="9 10" id="KW-0961">Cell wall biogenesis/degradation</keyword>
<feature type="binding site" evidence="10">
    <location>
        <begin position="122"/>
        <end position="128"/>
    </location>
    <ligand>
        <name>ATP</name>
        <dbReference type="ChEBI" id="CHEBI:30616"/>
    </ligand>
</feature>
<feature type="binding site" evidence="10">
    <location>
        <begin position="399"/>
        <end position="402"/>
    </location>
    <ligand>
        <name>meso-2,6-diaminopimelate</name>
        <dbReference type="ChEBI" id="CHEBI:57791"/>
    </ligand>
</feature>
<keyword evidence="10" id="KW-0460">Magnesium</keyword>
<feature type="binding site" evidence="10">
    <location>
        <position position="194"/>
    </location>
    <ligand>
        <name>UDP-N-acetyl-alpha-D-muramoyl-L-alanyl-D-glutamate</name>
        <dbReference type="ChEBI" id="CHEBI:83900"/>
    </ligand>
</feature>
<dbReference type="PANTHER" id="PTHR23135:SF4">
    <property type="entry name" value="UDP-N-ACETYLMURAMOYL-L-ALANYL-D-GLUTAMATE--2,6-DIAMINOPIMELATE LIGASE MURE HOMOLOG, CHLOROPLASTIC"/>
    <property type="match status" value="1"/>
</dbReference>
<dbReference type="Gene3D" id="3.90.190.20">
    <property type="entry name" value="Mur ligase, C-terminal domain"/>
    <property type="match status" value="1"/>
</dbReference>
<dbReference type="GO" id="GO:0008765">
    <property type="term" value="F:UDP-N-acetylmuramoylalanyl-D-glutamate-2,6-diaminopimelate ligase activity"/>
    <property type="evidence" value="ECO:0007669"/>
    <property type="project" value="UniProtKB-UniRule"/>
</dbReference>
<dbReference type="GO" id="GO:0004326">
    <property type="term" value="F:tetrahydrofolylpolyglutamate synthase activity"/>
    <property type="evidence" value="ECO:0007669"/>
    <property type="project" value="InterPro"/>
</dbReference>
<evidence type="ECO:0000256" key="9">
    <source>
        <dbReference type="ARBA" id="ARBA00023316"/>
    </source>
</evidence>
<organism evidence="14 15">
    <name type="scientific">Sporosarcina newyorkensis 2681</name>
    <dbReference type="NCBI Taxonomy" id="1027292"/>
    <lineage>
        <taxon>Bacteria</taxon>
        <taxon>Bacillati</taxon>
        <taxon>Bacillota</taxon>
        <taxon>Bacilli</taxon>
        <taxon>Bacillales</taxon>
        <taxon>Caryophanaceae</taxon>
        <taxon>Sporosarcina</taxon>
    </lineage>
</organism>
<feature type="binding site" evidence="10">
    <location>
        <position position="451"/>
    </location>
    <ligand>
        <name>meso-2,6-diaminopimelate</name>
        <dbReference type="ChEBI" id="CHEBI:57791"/>
    </ligand>
</feature>
<keyword evidence="7 10" id="KW-0133">Cell shape</keyword>
<dbReference type="GO" id="GO:0005737">
    <property type="term" value="C:cytoplasm"/>
    <property type="evidence" value="ECO:0007669"/>
    <property type="project" value="UniProtKB-SubCell"/>
</dbReference>
<dbReference type="PANTHER" id="PTHR23135">
    <property type="entry name" value="MUR LIGASE FAMILY MEMBER"/>
    <property type="match status" value="1"/>
</dbReference>
<dbReference type="SUPFAM" id="SSF53244">
    <property type="entry name" value="MurD-like peptide ligases, peptide-binding domain"/>
    <property type="match status" value="1"/>
</dbReference>
<dbReference type="HAMAP" id="MF_00208">
    <property type="entry name" value="MurE"/>
    <property type="match status" value="1"/>
</dbReference>
<dbReference type="InterPro" id="IPR005761">
    <property type="entry name" value="UDP-N-AcMur-Glu-dNH2Pim_ligase"/>
</dbReference>
<name>F9DPM7_9BACL</name>
<dbReference type="GO" id="GO:0071555">
    <property type="term" value="P:cell wall organization"/>
    <property type="evidence" value="ECO:0007669"/>
    <property type="project" value="UniProtKB-KW"/>
</dbReference>
<dbReference type="HOGENOM" id="CLU_022291_4_1_9"/>
<keyword evidence="4 10" id="KW-0436">Ligase</keyword>
<feature type="domain" description="Mur ligase central" evidence="13">
    <location>
        <begin position="120"/>
        <end position="304"/>
    </location>
</feature>
<evidence type="ECO:0000256" key="4">
    <source>
        <dbReference type="ARBA" id="ARBA00022598"/>
    </source>
</evidence>
<dbReference type="UniPathway" id="UPA00219"/>
<dbReference type="SUPFAM" id="SSF63418">
    <property type="entry name" value="MurE/MurF N-terminal domain"/>
    <property type="match status" value="1"/>
</dbReference>
<dbReference type="NCBIfam" id="NF001126">
    <property type="entry name" value="PRK00139.1-4"/>
    <property type="match status" value="1"/>
</dbReference>
<reference evidence="14 15" key="1">
    <citation type="submission" date="2011-04" db="EMBL/GenBank/DDBJ databases">
        <authorList>
            <person name="Muzny D."/>
            <person name="Qin X."/>
            <person name="Deng J."/>
            <person name="Jiang H."/>
            <person name="Liu Y."/>
            <person name="Qu J."/>
            <person name="Song X.-Z."/>
            <person name="Zhang L."/>
            <person name="Thornton R."/>
            <person name="Coyle M."/>
            <person name="Francisco L."/>
            <person name="Jackson L."/>
            <person name="Javaid M."/>
            <person name="Korchina V."/>
            <person name="Kovar C."/>
            <person name="Mata R."/>
            <person name="Mathew T."/>
            <person name="Ngo R."/>
            <person name="Nguyen L."/>
            <person name="Nguyen N."/>
            <person name="Okwuonu G."/>
            <person name="Ongeri F."/>
            <person name="Pham C."/>
            <person name="Simmons D."/>
            <person name="Wilczek-Boney K."/>
            <person name="Hale W."/>
            <person name="Jakkamsetti A."/>
            <person name="Pham P."/>
            <person name="Ruth R."/>
            <person name="San Lucas F."/>
            <person name="Warren J."/>
            <person name="Zhang J."/>
            <person name="Zhao Z."/>
            <person name="Zhou C."/>
            <person name="Zhu D."/>
            <person name="Lee S."/>
            <person name="Bess C."/>
            <person name="Blankenburg K."/>
            <person name="Forbes L."/>
            <person name="Fu Q."/>
            <person name="Gubbala S."/>
            <person name="Hirani K."/>
            <person name="Jayaseelan J.C."/>
            <person name="Lara F."/>
            <person name="Munidasa M."/>
            <person name="Palculict T."/>
            <person name="Patil S."/>
            <person name="Pu L.-L."/>
            <person name="Saada N."/>
            <person name="Tang L."/>
            <person name="Weissenberger G."/>
            <person name="Zhu Y."/>
            <person name="Hemphill L."/>
            <person name="Shang Y."/>
            <person name="Youmans B."/>
            <person name="Ayvaz T."/>
            <person name="Ross M."/>
            <person name="Santibanez J."/>
            <person name="Aqrawi P."/>
            <person name="Gross S."/>
            <person name="Joshi V."/>
            <person name="Fowler G."/>
            <person name="Nazareth L."/>
            <person name="Reid J."/>
            <person name="Worley K."/>
            <person name="Petrosino J."/>
            <person name="Highlander S."/>
            <person name="Gibbs R."/>
        </authorList>
    </citation>
    <scope>NUCLEOTIDE SEQUENCE [LARGE SCALE GENOMIC DNA]</scope>
    <source>
        <strain evidence="14 15">2681</strain>
    </source>
</reference>
<dbReference type="InterPro" id="IPR004101">
    <property type="entry name" value="Mur_ligase_C"/>
</dbReference>
<dbReference type="InterPro" id="IPR018109">
    <property type="entry name" value="Folylpolyglutamate_synth_CS"/>
</dbReference>
<feature type="binding site" evidence="10">
    <location>
        <position position="38"/>
    </location>
    <ligand>
        <name>UDP-N-acetyl-alpha-D-muramoyl-L-alanyl-D-glutamate</name>
        <dbReference type="ChEBI" id="CHEBI:83900"/>
    </ligand>
</feature>
<dbReference type="Pfam" id="PF08245">
    <property type="entry name" value="Mur_ligase_M"/>
    <property type="match status" value="1"/>
</dbReference>
<dbReference type="GO" id="GO:0005524">
    <property type="term" value="F:ATP binding"/>
    <property type="evidence" value="ECO:0007669"/>
    <property type="project" value="UniProtKB-UniRule"/>
</dbReference>
<evidence type="ECO:0000256" key="3">
    <source>
        <dbReference type="ARBA" id="ARBA00022490"/>
    </source>
</evidence>
<evidence type="ECO:0000256" key="10">
    <source>
        <dbReference type="HAMAP-Rule" id="MF_00208"/>
    </source>
</evidence>
<dbReference type="Gene3D" id="3.40.1390.10">
    <property type="entry name" value="MurE/MurF, N-terminal domain"/>
    <property type="match status" value="1"/>
</dbReference>
<comment type="subcellular location">
    <subcellularLocation>
        <location evidence="10 11">Cytoplasm</location>
    </subcellularLocation>
</comment>
<keyword evidence="6 10" id="KW-0067">ATP-binding</keyword>
<comment type="catalytic activity">
    <reaction evidence="10">
        <text>UDP-N-acetyl-alpha-D-muramoyl-L-alanyl-D-glutamate + meso-2,6-diaminopimelate + ATP = UDP-N-acetyl-alpha-D-muramoyl-L-alanyl-gamma-D-glutamyl-meso-2,6-diaminopimelate + ADP + phosphate + H(+)</text>
        <dbReference type="Rhea" id="RHEA:23676"/>
        <dbReference type="ChEBI" id="CHEBI:15378"/>
        <dbReference type="ChEBI" id="CHEBI:30616"/>
        <dbReference type="ChEBI" id="CHEBI:43474"/>
        <dbReference type="ChEBI" id="CHEBI:57791"/>
        <dbReference type="ChEBI" id="CHEBI:83900"/>
        <dbReference type="ChEBI" id="CHEBI:83905"/>
        <dbReference type="ChEBI" id="CHEBI:456216"/>
        <dbReference type="EC" id="6.3.2.13"/>
    </reaction>
</comment>
<comment type="similarity">
    <text evidence="2 10">Belongs to the MurCDEF family. MurE subfamily.</text>
</comment>